<reference evidence="1 2" key="1">
    <citation type="journal article" date="2019" name="Front. Microbiol.">
        <title>Ammonia Oxidation by the Arctic Terrestrial Thaumarchaeote Candidatus Nitrosocosmicus arcticus Is Stimulated by Increasing Temperatures.</title>
        <authorList>
            <person name="Alves R.J.E."/>
            <person name="Kerou M."/>
            <person name="Zappe A."/>
            <person name="Bittner R."/>
            <person name="Abby S.S."/>
            <person name="Schmidt H.A."/>
            <person name="Pfeifer K."/>
            <person name="Schleper C."/>
        </authorList>
    </citation>
    <scope>NUCLEOTIDE SEQUENCE [LARGE SCALE GENOMIC DNA]</scope>
    <source>
        <strain evidence="1 2">Kfb</strain>
    </source>
</reference>
<evidence type="ECO:0000313" key="1">
    <source>
        <dbReference type="EMBL" id="TVP40797.1"/>
    </source>
</evidence>
<proteinExistence type="predicted"/>
<gene>
    <name evidence="1" type="ORF">NARC_60184</name>
</gene>
<accession>A0A557SW08</accession>
<dbReference type="RefSeq" id="WP_144730391.1">
    <property type="nucleotide sequence ID" value="NZ_ML675582.1"/>
</dbReference>
<dbReference type="OrthoDB" id="377692at2157"/>
<dbReference type="EMBL" id="VOAH01000006">
    <property type="protein sequence ID" value="TVP40797.1"/>
    <property type="molecule type" value="Genomic_DNA"/>
</dbReference>
<dbReference type="AlphaFoldDB" id="A0A557SW08"/>
<dbReference type="Proteomes" id="UP000315289">
    <property type="component" value="Unassembled WGS sequence"/>
</dbReference>
<keyword evidence="2" id="KW-1185">Reference proteome</keyword>
<protein>
    <submittedName>
        <fullName evidence="1">Uncharacterized protein</fullName>
    </submittedName>
</protein>
<organism evidence="1 2">
    <name type="scientific">Candidatus Nitrosocosmicus arcticus</name>
    <dbReference type="NCBI Taxonomy" id="2035267"/>
    <lineage>
        <taxon>Archaea</taxon>
        <taxon>Nitrososphaerota</taxon>
        <taxon>Nitrososphaeria</taxon>
        <taxon>Nitrososphaerales</taxon>
        <taxon>Nitrososphaeraceae</taxon>
        <taxon>Candidatus Nitrosocosmicus</taxon>
    </lineage>
</organism>
<comment type="caution">
    <text evidence="1">The sequence shown here is derived from an EMBL/GenBank/DDBJ whole genome shotgun (WGS) entry which is preliminary data.</text>
</comment>
<sequence>MTTSTENINEIVTNLENKLGRKFSTKRRKIMEFIASENYKGRGITVKQLRISFKYTRDYAEKIIQDLKSRKVLTPTSIRKGHLKSYFLTNMQDYIPLVDDFKNSSTGSSTKQVEEREDIFVMLFKELSNNKGLFHNFRLQTNLVDIEDYNRLSLIGECKWEIKSASNKAKVREIRLSTFRTARLQVSPNGTVEIYISSSRDPYDLHYDTGLSEFMVDLGKIEGMFQSELNLSQPLDHFYEWNLIRLDYNYDIVGLNLAYGTNRNGVLQVKHLSGLYQFYIKQLPEKGLVLRLEKHFSFYKPFPTVKEFESNLCSFNPKLSI</sequence>
<name>A0A557SW08_9ARCH</name>
<evidence type="ECO:0000313" key="2">
    <source>
        <dbReference type="Proteomes" id="UP000315289"/>
    </source>
</evidence>